<dbReference type="InterPro" id="IPR009228">
    <property type="entry name" value="Capsid_scaffold_GpO"/>
</dbReference>
<dbReference type="RefSeq" id="WP_124941193.1">
    <property type="nucleotide sequence ID" value="NZ_CP033577.1"/>
</dbReference>
<dbReference type="Pfam" id="PF04899">
    <property type="entry name" value="MbeD_MobD"/>
    <property type="match status" value="1"/>
</dbReference>
<dbReference type="Proteomes" id="UP000279760">
    <property type="component" value="Chromosome 1"/>
</dbReference>
<name>A0A3G4V8T0_9VIBR</name>
<evidence type="ECO:0000313" key="3">
    <source>
        <dbReference type="Proteomes" id="UP000279760"/>
    </source>
</evidence>
<dbReference type="Pfam" id="PF05929">
    <property type="entry name" value="Phage_GPO"/>
    <property type="match status" value="1"/>
</dbReference>
<proteinExistence type="predicted"/>
<organism evidence="2 3">
    <name type="scientific">Vibrio mediterranei</name>
    <dbReference type="NCBI Taxonomy" id="689"/>
    <lineage>
        <taxon>Bacteria</taxon>
        <taxon>Pseudomonadati</taxon>
        <taxon>Pseudomonadota</taxon>
        <taxon>Gammaproteobacteria</taxon>
        <taxon>Vibrionales</taxon>
        <taxon>Vibrionaceae</taxon>
        <taxon>Vibrio</taxon>
    </lineage>
</organism>
<dbReference type="AlphaFoldDB" id="A0A3G4V8T0"/>
<feature type="compositionally biased region" description="Basic and acidic residues" evidence="1">
    <location>
        <begin position="227"/>
        <end position="241"/>
    </location>
</feature>
<dbReference type="EMBL" id="CP033577">
    <property type="protein sequence ID" value="AYV21120.1"/>
    <property type="molecule type" value="Genomic_DNA"/>
</dbReference>
<feature type="compositionally biased region" description="Low complexity" evidence="1">
    <location>
        <begin position="170"/>
        <end position="181"/>
    </location>
</feature>
<dbReference type="InterPro" id="IPR006983">
    <property type="entry name" value="MbeD_MobD"/>
</dbReference>
<protein>
    <submittedName>
        <fullName evidence="2">Phage capsid protein</fullName>
    </submittedName>
</protein>
<gene>
    <name evidence="2" type="ORF">ECB94_07345</name>
</gene>
<evidence type="ECO:0000313" key="2">
    <source>
        <dbReference type="EMBL" id="AYV21120.1"/>
    </source>
</evidence>
<feature type="region of interest" description="Disordered" evidence="1">
    <location>
        <begin position="170"/>
        <end position="194"/>
    </location>
</feature>
<reference evidence="2 3" key="1">
    <citation type="submission" date="2018-11" db="EMBL/GenBank/DDBJ databases">
        <title>Complete Genome Sequence of Vbrio mediterranei 117-T6: a Potential Pathogen Bacteria Isolated from the Conchocelis of Pyropia.</title>
        <authorList>
            <person name="Liu Q."/>
        </authorList>
    </citation>
    <scope>NUCLEOTIDE SEQUENCE [LARGE SCALE GENOMIC DNA]</scope>
    <source>
        <strain evidence="2 3">117-T6</strain>
    </source>
</reference>
<accession>A0A3G4V8T0</accession>
<evidence type="ECO:0000256" key="1">
    <source>
        <dbReference type="SAM" id="MobiDB-lite"/>
    </source>
</evidence>
<sequence length="285" mass="31815">MFKSEPICILKAGPTIDGRDIPQKIIDDIAETYDPKKYTARINEDHSEWSWKGGSVLSVEKRDDELWAEIKPNSFLLRNIENGQLLHTSCEYLEDFANTGKAYLTGLAFTDNPASLGTTQVHLSAQPSEKDAVQVSTGQVLNYTEKLSKDSETQSERSLLTKLFNLLKNTPDGQEEQLSNQEESEEMSKKTEELLEQSIEQNKELNSQLGQLVTKLSAQSKQTETPEEGKANQEENKEVTELKGQVTELSGQVEKLSGQLEKLSKLTDEDERNPAGSGGEEDAYL</sequence>
<feature type="compositionally biased region" description="Polar residues" evidence="1">
    <location>
        <begin position="214"/>
        <end position="223"/>
    </location>
</feature>
<feature type="region of interest" description="Disordered" evidence="1">
    <location>
        <begin position="214"/>
        <end position="285"/>
    </location>
</feature>